<dbReference type="OrthoDB" id="6046206at2"/>
<evidence type="ECO:0000313" key="1">
    <source>
        <dbReference type="EMBL" id="TAA45650.1"/>
    </source>
</evidence>
<gene>
    <name evidence="1" type="ORF">EA655_05535</name>
</gene>
<proteinExistence type="predicted"/>
<dbReference type="Proteomes" id="UP000294164">
    <property type="component" value="Unassembled WGS sequence"/>
</dbReference>
<sequence>MKVPTWLYVTESAAIASGLTHEGRLFGCPAWLRLDSEEHVVGTPKVPALAVWCCVVDRAMDLATCFLSADTVVVTPITVGRLLRKEGGAQ</sequence>
<dbReference type="AlphaFoldDB" id="A0A4Q8M6E4"/>
<dbReference type="RefSeq" id="WP_130533742.1">
    <property type="nucleotide sequence ID" value="NZ_SHMG01000002.1"/>
</dbReference>
<protein>
    <submittedName>
        <fullName evidence="1">Uncharacterized protein</fullName>
    </submittedName>
</protein>
<comment type="caution">
    <text evidence="1">The sequence shown here is derived from an EMBL/GenBank/DDBJ whole genome shotgun (WGS) entry which is preliminary data.</text>
</comment>
<name>A0A4Q8M6E4_9GAMM</name>
<organism evidence="1 2">
    <name type="scientific">Pseudoxanthomonas winnipegensis</name>
    <dbReference type="NCBI Taxonomy" id="2480810"/>
    <lineage>
        <taxon>Bacteria</taxon>
        <taxon>Pseudomonadati</taxon>
        <taxon>Pseudomonadota</taxon>
        <taxon>Gammaproteobacteria</taxon>
        <taxon>Lysobacterales</taxon>
        <taxon>Lysobacteraceae</taxon>
        <taxon>Pseudoxanthomonas</taxon>
    </lineage>
</organism>
<reference evidence="1 2" key="1">
    <citation type="submission" date="2019-02" db="EMBL/GenBank/DDBJ databases">
        <title>WGS of Pseudoxanthomonas species novum from clinical isolates.</title>
        <authorList>
            <person name="Bernier A.-M."/>
            <person name="Bernard K."/>
            <person name="Vachon A."/>
        </authorList>
    </citation>
    <scope>NUCLEOTIDE SEQUENCE [LARGE SCALE GENOMIC DNA]</scope>
    <source>
        <strain evidence="1 2">NML130969</strain>
    </source>
</reference>
<accession>A0A4Q8M6E4</accession>
<evidence type="ECO:0000313" key="2">
    <source>
        <dbReference type="Proteomes" id="UP000294164"/>
    </source>
</evidence>
<dbReference type="EMBL" id="SHMG01000002">
    <property type="protein sequence ID" value="TAA45650.1"/>
    <property type="molecule type" value="Genomic_DNA"/>
</dbReference>